<evidence type="ECO:0000313" key="8">
    <source>
        <dbReference type="EMBL" id="MDR8018717.1"/>
    </source>
</evidence>
<organism evidence="8 9">
    <name type="scientific">Nesterenkonia aerolata</name>
    <dbReference type="NCBI Taxonomy" id="3074079"/>
    <lineage>
        <taxon>Bacteria</taxon>
        <taxon>Bacillati</taxon>
        <taxon>Actinomycetota</taxon>
        <taxon>Actinomycetes</taxon>
        <taxon>Micrococcales</taxon>
        <taxon>Micrococcaceae</taxon>
        <taxon>Nesterenkonia</taxon>
    </lineage>
</organism>
<proteinExistence type="predicted"/>
<dbReference type="EMBL" id="JAVKGR010000002">
    <property type="protein sequence ID" value="MDR8018717.1"/>
    <property type="molecule type" value="Genomic_DNA"/>
</dbReference>
<keyword evidence="5 6" id="KW-0472">Membrane</keyword>
<keyword evidence="2" id="KW-1003">Cell membrane</keyword>
<keyword evidence="4 6" id="KW-1133">Transmembrane helix</keyword>
<accession>A0ABU2DQD6</accession>
<comment type="caution">
    <text evidence="8">The sequence shown here is derived from an EMBL/GenBank/DDBJ whole genome shotgun (WGS) entry which is preliminary data.</text>
</comment>
<reference evidence="8 9" key="1">
    <citation type="submission" date="2023-09" db="EMBL/GenBank/DDBJ databases">
        <title>Description of three actinobacteria isolated from air of manufacturing shop in a pharmaceutical factory.</title>
        <authorList>
            <person name="Zhang D.-F."/>
        </authorList>
    </citation>
    <scope>NUCLEOTIDE SEQUENCE [LARGE SCALE GENOMIC DNA]</scope>
    <source>
        <strain evidence="8 9">LY-0111</strain>
    </source>
</reference>
<feature type="transmembrane region" description="Helical" evidence="6">
    <location>
        <begin position="38"/>
        <end position="60"/>
    </location>
</feature>
<dbReference type="Proteomes" id="UP001251870">
    <property type="component" value="Unassembled WGS sequence"/>
</dbReference>
<keyword evidence="3 6" id="KW-0812">Transmembrane</keyword>
<dbReference type="InterPro" id="IPR027379">
    <property type="entry name" value="CLS_N"/>
</dbReference>
<name>A0ABU2DQD6_9MICC</name>
<evidence type="ECO:0000256" key="3">
    <source>
        <dbReference type="ARBA" id="ARBA00022692"/>
    </source>
</evidence>
<evidence type="ECO:0000256" key="4">
    <source>
        <dbReference type="ARBA" id="ARBA00022989"/>
    </source>
</evidence>
<evidence type="ECO:0000256" key="5">
    <source>
        <dbReference type="ARBA" id="ARBA00023136"/>
    </source>
</evidence>
<comment type="subcellular location">
    <subcellularLocation>
        <location evidence="1">Cell membrane</location>
        <topology evidence="1">Multi-pass membrane protein</topology>
    </subcellularLocation>
</comment>
<evidence type="ECO:0000259" key="7">
    <source>
        <dbReference type="Pfam" id="PF13396"/>
    </source>
</evidence>
<evidence type="ECO:0000256" key="1">
    <source>
        <dbReference type="ARBA" id="ARBA00004651"/>
    </source>
</evidence>
<keyword evidence="9" id="KW-1185">Reference proteome</keyword>
<gene>
    <name evidence="8" type="ORF">RIL96_03950</name>
</gene>
<evidence type="ECO:0000313" key="9">
    <source>
        <dbReference type="Proteomes" id="UP001251870"/>
    </source>
</evidence>
<protein>
    <submittedName>
        <fullName evidence="8">PLD nuclease N-terminal domain-containing protein</fullName>
    </submittedName>
</protein>
<evidence type="ECO:0000256" key="6">
    <source>
        <dbReference type="SAM" id="Phobius"/>
    </source>
</evidence>
<feature type="domain" description="Cardiolipin synthase N-terminal" evidence="7">
    <location>
        <begin position="17"/>
        <end position="59"/>
    </location>
</feature>
<evidence type="ECO:0000256" key="2">
    <source>
        <dbReference type="ARBA" id="ARBA00022475"/>
    </source>
</evidence>
<dbReference type="Pfam" id="PF13396">
    <property type="entry name" value="PLDc_N"/>
    <property type="match status" value="1"/>
</dbReference>
<dbReference type="RefSeq" id="WP_310547693.1">
    <property type="nucleotide sequence ID" value="NZ_JAVKGR010000002.1"/>
</dbReference>
<sequence>MTRKALTVLASVIQLGLQAVALIDLSARDAREVRGPKWAWALASFVNFFGPLAYLLFGGVEQRGTRRRRIQKGGKR</sequence>